<evidence type="ECO:0000256" key="6">
    <source>
        <dbReference type="ARBA" id="ARBA00023196"/>
    </source>
</evidence>
<evidence type="ECO:0000256" key="2">
    <source>
        <dbReference type="ARBA" id="ARBA00005712"/>
    </source>
</evidence>
<keyword evidence="7 8" id="KW-0066">ATP synthesis</keyword>
<evidence type="ECO:0000256" key="3">
    <source>
        <dbReference type="ARBA" id="ARBA00022448"/>
    </source>
</evidence>
<dbReference type="EMBL" id="CP101988">
    <property type="protein sequence ID" value="UUI76235.1"/>
    <property type="molecule type" value="Genomic_DNA"/>
</dbReference>
<dbReference type="HAMAP" id="MF_00530">
    <property type="entry name" value="ATP_synth_epsil_bac"/>
    <property type="match status" value="1"/>
</dbReference>
<keyword evidence="6 8" id="KW-0139">CF(1)</keyword>
<comment type="subcellular location">
    <subcellularLocation>
        <location evidence="1 8">Cell membrane</location>
        <topology evidence="1 8">Peripheral membrane protein</topology>
    </subcellularLocation>
</comment>
<evidence type="ECO:0000313" key="12">
    <source>
        <dbReference type="Proteomes" id="UP001316189"/>
    </source>
</evidence>
<keyword evidence="12" id="KW-1185">Reference proteome</keyword>
<evidence type="ECO:0000256" key="9">
    <source>
        <dbReference type="RuleBase" id="RU003656"/>
    </source>
</evidence>
<comment type="subunit">
    <text evidence="8 9">F-type ATPases have 2 components, CF(1) - the catalytic core - and CF(0) - the membrane proton channel. CF(1) has five subunits: alpha(3), beta(3), gamma(1), delta(1), epsilon(1). CF(0) has three main subunits: a, b and c.</text>
</comment>
<organism evidence="11 12">
    <name type="scientific">Cellulomonas chengniuliangii</name>
    <dbReference type="NCBI Taxonomy" id="2968084"/>
    <lineage>
        <taxon>Bacteria</taxon>
        <taxon>Bacillati</taxon>
        <taxon>Actinomycetota</taxon>
        <taxon>Actinomycetes</taxon>
        <taxon>Micrococcales</taxon>
        <taxon>Cellulomonadaceae</taxon>
        <taxon>Cellulomonas</taxon>
    </lineage>
</organism>
<proteinExistence type="inferred from homology"/>
<sequence>MAELEVDIVAPDGKIWSGTAQQLSAPAADGEIGIRVGHTPLLSVLRRGELRVARAGGAPLRWIVEGGFLSVDADQVTVVVDSVEQVSGGAPAPAAH</sequence>
<evidence type="ECO:0000256" key="5">
    <source>
        <dbReference type="ARBA" id="ARBA00023136"/>
    </source>
</evidence>
<protein>
    <recommendedName>
        <fullName evidence="8">ATP synthase epsilon chain</fullName>
    </recommendedName>
    <alternativeName>
        <fullName evidence="8">ATP synthase F1 sector epsilon subunit</fullName>
    </alternativeName>
    <alternativeName>
        <fullName evidence="8">F-ATPase epsilon subunit</fullName>
    </alternativeName>
</protein>
<dbReference type="Pfam" id="PF02823">
    <property type="entry name" value="ATP-synt_DE_N"/>
    <property type="match status" value="1"/>
</dbReference>
<name>A0ABY5L0D0_9CELL</name>
<evidence type="ECO:0000259" key="10">
    <source>
        <dbReference type="Pfam" id="PF02823"/>
    </source>
</evidence>
<keyword evidence="8" id="KW-0375">Hydrogen ion transport</keyword>
<dbReference type="NCBIfam" id="TIGR01216">
    <property type="entry name" value="ATP_synt_epsi"/>
    <property type="match status" value="1"/>
</dbReference>
<gene>
    <name evidence="8" type="primary">atpC</name>
    <name evidence="11" type="ORF">NP064_04860</name>
</gene>
<dbReference type="SUPFAM" id="SSF51344">
    <property type="entry name" value="Epsilon subunit of F1F0-ATP synthase N-terminal domain"/>
    <property type="match status" value="1"/>
</dbReference>
<dbReference type="PANTHER" id="PTHR13822:SF10">
    <property type="entry name" value="ATP SYNTHASE EPSILON CHAIN, CHLOROPLASTIC"/>
    <property type="match status" value="1"/>
</dbReference>
<evidence type="ECO:0000313" key="11">
    <source>
        <dbReference type="EMBL" id="UUI76235.1"/>
    </source>
</evidence>
<keyword evidence="4 8" id="KW-0406">Ion transport</keyword>
<comment type="function">
    <text evidence="8">Produces ATP from ADP in the presence of a proton gradient across the membrane.</text>
</comment>
<accession>A0ABY5L0D0</accession>
<dbReference type="CDD" id="cd12152">
    <property type="entry name" value="F1-ATPase_delta"/>
    <property type="match status" value="1"/>
</dbReference>
<dbReference type="InterPro" id="IPR001469">
    <property type="entry name" value="ATP_synth_F1_dsu/esu"/>
</dbReference>
<keyword evidence="5 8" id="KW-0472">Membrane</keyword>
<keyword evidence="3 8" id="KW-0813">Transport</keyword>
<evidence type="ECO:0000256" key="8">
    <source>
        <dbReference type="HAMAP-Rule" id="MF_00530"/>
    </source>
</evidence>
<evidence type="ECO:0000256" key="1">
    <source>
        <dbReference type="ARBA" id="ARBA00004202"/>
    </source>
</evidence>
<dbReference type="RefSeq" id="WP_227570782.1">
    <property type="nucleotide sequence ID" value="NZ_CP101988.1"/>
</dbReference>
<dbReference type="InterPro" id="IPR036771">
    <property type="entry name" value="ATPsynth_dsu/esu_N"/>
</dbReference>
<comment type="similarity">
    <text evidence="2 8 9">Belongs to the ATPase epsilon chain family.</text>
</comment>
<evidence type="ECO:0000256" key="4">
    <source>
        <dbReference type="ARBA" id="ARBA00023065"/>
    </source>
</evidence>
<dbReference type="Gene3D" id="2.60.15.10">
    <property type="entry name" value="F0F1 ATP synthase delta/epsilon subunit, N-terminal"/>
    <property type="match status" value="1"/>
</dbReference>
<dbReference type="InterPro" id="IPR020546">
    <property type="entry name" value="ATP_synth_F1_dsu/esu_N"/>
</dbReference>
<reference evidence="11 12" key="1">
    <citation type="submission" date="2022-07" db="EMBL/GenBank/DDBJ databases">
        <title>Novel species in genus cellulomonas.</title>
        <authorList>
            <person name="Ye L."/>
        </authorList>
    </citation>
    <scope>NUCLEOTIDE SEQUENCE [LARGE SCALE GENOMIC DNA]</scope>
    <source>
        <strain evidence="12">zg-Y338</strain>
    </source>
</reference>
<dbReference type="PANTHER" id="PTHR13822">
    <property type="entry name" value="ATP SYNTHASE DELTA/EPSILON CHAIN"/>
    <property type="match status" value="1"/>
</dbReference>
<feature type="domain" description="ATP synthase F1 complex delta/epsilon subunit N-terminal" evidence="10">
    <location>
        <begin position="4"/>
        <end position="82"/>
    </location>
</feature>
<keyword evidence="8" id="KW-1003">Cell membrane</keyword>
<evidence type="ECO:0000256" key="7">
    <source>
        <dbReference type="ARBA" id="ARBA00023310"/>
    </source>
</evidence>
<dbReference type="Proteomes" id="UP001316189">
    <property type="component" value="Chromosome"/>
</dbReference>
<dbReference type="NCBIfam" id="NF009977">
    <property type="entry name" value="PRK13442.1"/>
    <property type="match status" value="1"/>
</dbReference>